<dbReference type="Pfam" id="PF08818">
    <property type="entry name" value="DUF1801"/>
    <property type="match status" value="1"/>
</dbReference>
<sequence length="116" mass="12448">MSSTDVDVYIDTKLDPKHRGTVDALRALMADAAPDATECLTYGSPAWRGAKILAVISPSKTHLTFAFERGAEFDDPHGLLQGVGKRTRHVKIKPGADLNEAALRDYIAQATALDAA</sequence>
<name>A0ABW3EVD2_9ACTN</name>
<keyword evidence="3" id="KW-1185">Reference proteome</keyword>
<dbReference type="Proteomes" id="UP001596972">
    <property type="component" value="Unassembled WGS sequence"/>
</dbReference>
<evidence type="ECO:0000259" key="1">
    <source>
        <dbReference type="Pfam" id="PF08818"/>
    </source>
</evidence>
<dbReference type="SUPFAM" id="SSF159888">
    <property type="entry name" value="YdhG-like"/>
    <property type="match status" value="1"/>
</dbReference>
<dbReference type="RefSeq" id="WP_378302316.1">
    <property type="nucleotide sequence ID" value="NZ_JBHTJA010000056.1"/>
</dbReference>
<evidence type="ECO:0000313" key="2">
    <source>
        <dbReference type="EMBL" id="MFD0903474.1"/>
    </source>
</evidence>
<reference evidence="3" key="1">
    <citation type="journal article" date="2019" name="Int. J. Syst. Evol. Microbiol.">
        <title>The Global Catalogue of Microorganisms (GCM) 10K type strain sequencing project: providing services to taxonomists for standard genome sequencing and annotation.</title>
        <authorList>
            <consortium name="The Broad Institute Genomics Platform"/>
            <consortium name="The Broad Institute Genome Sequencing Center for Infectious Disease"/>
            <person name="Wu L."/>
            <person name="Ma J."/>
        </authorList>
    </citation>
    <scope>NUCLEOTIDE SEQUENCE [LARGE SCALE GENOMIC DNA]</scope>
    <source>
        <strain evidence="3">JCM 31202</strain>
    </source>
</reference>
<proteinExistence type="predicted"/>
<dbReference type="EMBL" id="JBHTJA010000056">
    <property type="protein sequence ID" value="MFD0903474.1"/>
    <property type="molecule type" value="Genomic_DNA"/>
</dbReference>
<protein>
    <submittedName>
        <fullName evidence="2">DUF1801 domain-containing protein</fullName>
    </submittedName>
</protein>
<comment type="caution">
    <text evidence="2">The sequence shown here is derived from an EMBL/GenBank/DDBJ whole genome shotgun (WGS) entry which is preliminary data.</text>
</comment>
<dbReference type="Gene3D" id="3.90.1150.200">
    <property type="match status" value="1"/>
</dbReference>
<evidence type="ECO:0000313" key="3">
    <source>
        <dbReference type="Proteomes" id="UP001596972"/>
    </source>
</evidence>
<gene>
    <name evidence="2" type="ORF">ACFQ11_23985</name>
</gene>
<feature type="domain" description="YdhG-like" evidence="1">
    <location>
        <begin position="19"/>
        <end position="110"/>
    </location>
</feature>
<organism evidence="2 3">
    <name type="scientific">Actinomadura sediminis</name>
    <dbReference type="NCBI Taxonomy" id="1038904"/>
    <lineage>
        <taxon>Bacteria</taxon>
        <taxon>Bacillati</taxon>
        <taxon>Actinomycetota</taxon>
        <taxon>Actinomycetes</taxon>
        <taxon>Streptosporangiales</taxon>
        <taxon>Thermomonosporaceae</taxon>
        <taxon>Actinomadura</taxon>
    </lineage>
</organism>
<dbReference type="InterPro" id="IPR014922">
    <property type="entry name" value="YdhG-like"/>
</dbReference>
<accession>A0ABW3EVD2</accession>